<evidence type="ECO:0000256" key="1">
    <source>
        <dbReference type="ARBA" id="ARBA00008601"/>
    </source>
</evidence>
<evidence type="ECO:0000256" key="2">
    <source>
        <dbReference type="ARBA" id="ARBA00013064"/>
    </source>
</evidence>
<name>A0A7S3PMR8_9STRA</name>
<dbReference type="Pfam" id="PF00782">
    <property type="entry name" value="DSPc"/>
    <property type="match status" value="1"/>
</dbReference>
<sequence>MQPCCVFGSCILRFCVCVNWSSSEKIDGINMEMDASLVYERQVHGKVKQRVFLGSKKAAENETTLRALGITAVVNAAPSQVAPQLTERAYLEVDLYDSPIYKDGKVFFDPRIRQGFDSTIIFIDEVFSKGETGSVLVHCAGGISRSASLVLAWLVASCGMSLKAAWEHVLSVRPIIGPNAGFIFALMDLEKELTGKTTIKKPLSMHQRGIITLKDEEISKQ</sequence>
<dbReference type="PANTHER" id="PTHR10159">
    <property type="entry name" value="DUAL SPECIFICITY PROTEIN PHOSPHATASE"/>
    <property type="match status" value="1"/>
</dbReference>
<accession>A0A7S3PMR8</accession>
<dbReference type="InterPro" id="IPR029021">
    <property type="entry name" value="Prot-tyrosine_phosphatase-like"/>
</dbReference>
<dbReference type="EC" id="3.1.3.48" evidence="2"/>
<dbReference type="GO" id="GO:0008330">
    <property type="term" value="F:protein tyrosine/threonine phosphatase activity"/>
    <property type="evidence" value="ECO:0007669"/>
    <property type="project" value="TreeGrafter"/>
</dbReference>
<dbReference type="Gene3D" id="3.90.190.10">
    <property type="entry name" value="Protein tyrosine phosphatase superfamily"/>
    <property type="match status" value="1"/>
</dbReference>
<dbReference type="GO" id="GO:0005737">
    <property type="term" value="C:cytoplasm"/>
    <property type="evidence" value="ECO:0007669"/>
    <property type="project" value="TreeGrafter"/>
</dbReference>
<feature type="domain" description="Tyrosine-protein phosphatase" evidence="5">
    <location>
        <begin position="42"/>
        <end position="195"/>
    </location>
</feature>
<dbReference type="InterPro" id="IPR016130">
    <property type="entry name" value="Tyr_Pase_AS"/>
</dbReference>
<dbReference type="PANTHER" id="PTHR10159:SF519">
    <property type="entry name" value="DUAL SPECIFICITY PROTEIN PHOSPHATASE MPK3"/>
    <property type="match status" value="1"/>
</dbReference>
<evidence type="ECO:0000313" key="7">
    <source>
        <dbReference type="EMBL" id="CAE0444595.1"/>
    </source>
</evidence>
<dbReference type="PROSITE" id="PS50056">
    <property type="entry name" value="TYR_PHOSPHATASE_2"/>
    <property type="match status" value="1"/>
</dbReference>
<dbReference type="GO" id="GO:0017017">
    <property type="term" value="F:MAP kinase tyrosine/serine/threonine phosphatase activity"/>
    <property type="evidence" value="ECO:0007669"/>
    <property type="project" value="TreeGrafter"/>
</dbReference>
<dbReference type="InterPro" id="IPR000340">
    <property type="entry name" value="Dual-sp_phosphatase_cat-dom"/>
</dbReference>
<dbReference type="InterPro" id="IPR020422">
    <property type="entry name" value="TYR_PHOSPHATASE_DUAL_dom"/>
</dbReference>
<comment type="similarity">
    <text evidence="1">Belongs to the protein-tyrosine phosphatase family. Non-receptor class dual specificity subfamily.</text>
</comment>
<dbReference type="SUPFAM" id="SSF52799">
    <property type="entry name" value="(Phosphotyrosine protein) phosphatases II"/>
    <property type="match status" value="1"/>
</dbReference>
<dbReference type="EMBL" id="HBIN01019196">
    <property type="protein sequence ID" value="CAE0444595.1"/>
    <property type="molecule type" value="Transcribed_RNA"/>
</dbReference>
<evidence type="ECO:0000259" key="6">
    <source>
        <dbReference type="PROSITE" id="PS50056"/>
    </source>
</evidence>
<organism evidence="7">
    <name type="scientific">Aplanochytrium stocchinoi</name>
    <dbReference type="NCBI Taxonomy" id="215587"/>
    <lineage>
        <taxon>Eukaryota</taxon>
        <taxon>Sar</taxon>
        <taxon>Stramenopiles</taxon>
        <taxon>Bigyra</taxon>
        <taxon>Labyrinthulomycetes</taxon>
        <taxon>Thraustochytrida</taxon>
        <taxon>Thraustochytriidae</taxon>
        <taxon>Aplanochytrium</taxon>
    </lineage>
</organism>
<feature type="domain" description="Tyrosine specific protein phosphatases" evidence="6">
    <location>
        <begin position="114"/>
        <end position="174"/>
    </location>
</feature>
<dbReference type="SMART" id="SM00195">
    <property type="entry name" value="DSPc"/>
    <property type="match status" value="1"/>
</dbReference>
<dbReference type="PROSITE" id="PS50054">
    <property type="entry name" value="TYR_PHOSPHATASE_DUAL"/>
    <property type="match status" value="1"/>
</dbReference>
<dbReference type="AlphaFoldDB" id="A0A7S3PMR8"/>
<dbReference type="PRINTS" id="PR01908">
    <property type="entry name" value="ADSPHPHTASE"/>
</dbReference>
<keyword evidence="3" id="KW-0378">Hydrolase</keyword>
<dbReference type="GO" id="GO:0043409">
    <property type="term" value="P:negative regulation of MAPK cascade"/>
    <property type="evidence" value="ECO:0007669"/>
    <property type="project" value="TreeGrafter"/>
</dbReference>
<protein>
    <recommendedName>
        <fullName evidence="2">protein-tyrosine-phosphatase</fullName>
        <ecNumber evidence="2">3.1.3.48</ecNumber>
    </recommendedName>
</protein>
<evidence type="ECO:0000259" key="5">
    <source>
        <dbReference type="PROSITE" id="PS50054"/>
    </source>
</evidence>
<reference evidence="7" key="1">
    <citation type="submission" date="2021-01" db="EMBL/GenBank/DDBJ databases">
        <authorList>
            <person name="Corre E."/>
            <person name="Pelletier E."/>
            <person name="Niang G."/>
            <person name="Scheremetjew M."/>
            <person name="Finn R."/>
            <person name="Kale V."/>
            <person name="Holt S."/>
            <person name="Cochrane G."/>
            <person name="Meng A."/>
            <person name="Brown T."/>
            <person name="Cohen L."/>
        </authorList>
    </citation>
    <scope>NUCLEOTIDE SEQUENCE</scope>
    <source>
        <strain evidence="7">GSBS06</strain>
    </source>
</reference>
<proteinExistence type="inferred from homology"/>
<dbReference type="GO" id="GO:0033550">
    <property type="term" value="F:MAP kinase tyrosine phosphatase activity"/>
    <property type="evidence" value="ECO:0007669"/>
    <property type="project" value="TreeGrafter"/>
</dbReference>
<dbReference type="CDD" id="cd14498">
    <property type="entry name" value="DSP"/>
    <property type="match status" value="1"/>
</dbReference>
<keyword evidence="4" id="KW-0904">Protein phosphatase</keyword>
<evidence type="ECO:0000256" key="3">
    <source>
        <dbReference type="ARBA" id="ARBA00022801"/>
    </source>
</evidence>
<gene>
    <name evidence="7" type="ORF">ASTO00021_LOCUS14643</name>
</gene>
<dbReference type="PROSITE" id="PS00383">
    <property type="entry name" value="TYR_PHOSPHATASE_1"/>
    <property type="match status" value="1"/>
</dbReference>
<evidence type="ECO:0000256" key="4">
    <source>
        <dbReference type="ARBA" id="ARBA00022912"/>
    </source>
</evidence>
<dbReference type="InterPro" id="IPR000387">
    <property type="entry name" value="Tyr_Pase_dom"/>
</dbReference>